<evidence type="ECO:0000313" key="20">
    <source>
        <dbReference type="Proteomes" id="UP000006055"/>
    </source>
</evidence>
<keyword evidence="7" id="KW-0677">Repeat</keyword>
<keyword evidence="13 14" id="KW-0472">Membrane</keyword>
<feature type="binding site" evidence="16">
    <location>
        <position position="84"/>
    </location>
    <ligand>
        <name>Zn(2+)</name>
        <dbReference type="ChEBI" id="CHEBI:29105"/>
        <note>catalytic</note>
    </ligand>
</feature>
<feature type="domain" description="CBS" evidence="18">
    <location>
        <begin position="265"/>
        <end position="323"/>
    </location>
</feature>
<evidence type="ECO:0000256" key="4">
    <source>
        <dbReference type="ARBA" id="ARBA00022670"/>
    </source>
</evidence>
<comment type="caution">
    <text evidence="14">Lacks conserved residue(s) required for the propagation of feature annotation.</text>
</comment>
<dbReference type="eggNOG" id="COG1994">
    <property type="taxonomic scope" value="Bacteria"/>
</dbReference>
<feature type="transmembrane region" description="Helical" evidence="14">
    <location>
        <begin position="124"/>
        <end position="144"/>
    </location>
</feature>
<evidence type="ECO:0000256" key="10">
    <source>
        <dbReference type="ARBA" id="ARBA00022989"/>
    </source>
</evidence>
<dbReference type="SUPFAM" id="SSF54631">
    <property type="entry name" value="CBS-domain pair"/>
    <property type="match status" value="1"/>
</dbReference>
<evidence type="ECO:0000256" key="13">
    <source>
        <dbReference type="ARBA" id="ARBA00023136"/>
    </source>
</evidence>
<accession>I4C4D7</accession>
<dbReference type="OrthoDB" id="9781963at2"/>
<keyword evidence="9 14" id="KW-0862">Zinc</keyword>
<dbReference type="PANTHER" id="PTHR39188">
    <property type="entry name" value="MEMBRANE-ASSOCIATED ZINC METALLOPROTEASE M50B"/>
    <property type="match status" value="1"/>
</dbReference>
<protein>
    <recommendedName>
        <fullName evidence="14">Zinc metalloprotease</fullName>
    </recommendedName>
</protein>
<dbReference type="SMART" id="SM00116">
    <property type="entry name" value="CBS"/>
    <property type="match status" value="2"/>
</dbReference>
<evidence type="ECO:0000256" key="12">
    <source>
        <dbReference type="ARBA" id="ARBA00023122"/>
    </source>
</evidence>
<keyword evidence="20" id="KW-1185">Reference proteome</keyword>
<keyword evidence="12 17" id="KW-0129">CBS domain</keyword>
<evidence type="ECO:0000256" key="14">
    <source>
        <dbReference type="PIRNR" id="PIRNR006404"/>
    </source>
</evidence>
<dbReference type="Pfam" id="PF02163">
    <property type="entry name" value="Peptidase_M50"/>
    <property type="match status" value="2"/>
</dbReference>
<dbReference type="STRING" id="706587.Desti_1718"/>
<keyword evidence="10 14" id="KW-1133">Transmembrane helix</keyword>
<evidence type="ECO:0000313" key="19">
    <source>
        <dbReference type="EMBL" id="AFM24428.1"/>
    </source>
</evidence>
<dbReference type="PROSITE" id="PS51371">
    <property type="entry name" value="CBS"/>
    <property type="match status" value="2"/>
</dbReference>
<feature type="domain" description="CBS" evidence="18">
    <location>
        <begin position="328"/>
        <end position="386"/>
    </location>
</feature>
<keyword evidence="3" id="KW-1003">Cell membrane</keyword>
<reference evidence="20" key="1">
    <citation type="submission" date="2012-06" db="EMBL/GenBank/DDBJ databases">
        <title>Complete sequence of chromosome of Desulfomonile tiedjei DSM 6799.</title>
        <authorList>
            <person name="Lucas S."/>
            <person name="Copeland A."/>
            <person name="Lapidus A."/>
            <person name="Glavina del Rio T."/>
            <person name="Dalin E."/>
            <person name="Tice H."/>
            <person name="Bruce D."/>
            <person name="Goodwin L."/>
            <person name="Pitluck S."/>
            <person name="Peters L."/>
            <person name="Ovchinnikova G."/>
            <person name="Zeytun A."/>
            <person name="Lu M."/>
            <person name="Kyrpides N."/>
            <person name="Mavromatis K."/>
            <person name="Ivanova N."/>
            <person name="Brettin T."/>
            <person name="Detter J.C."/>
            <person name="Han C."/>
            <person name="Larimer F."/>
            <person name="Land M."/>
            <person name="Hauser L."/>
            <person name="Markowitz V."/>
            <person name="Cheng J.-F."/>
            <person name="Hugenholtz P."/>
            <person name="Woyke T."/>
            <person name="Wu D."/>
            <person name="Spring S."/>
            <person name="Schroeder M."/>
            <person name="Brambilla E."/>
            <person name="Klenk H.-P."/>
            <person name="Eisen J.A."/>
        </authorList>
    </citation>
    <scope>NUCLEOTIDE SEQUENCE [LARGE SCALE GENOMIC DNA]</scope>
    <source>
        <strain evidence="20">ATCC 49306 / DSM 6799 / DCB-1</strain>
    </source>
</reference>
<dbReference type="EMBL" id="CP003360">
    <property type="protein sequence ID" value="AFM24428.1"/>
    <property type="molecule type" value="Genomic_DNA"/>
</dbReference>
<dbReference type="PANTHER" id="PTHR39188:SF3">
    <property type="entry name" value="STAGE IV SPORULATION PROTEIN FB"/>
    <property type="match status" value="1"/>
</dbReference>
<evidence type="ECO:0000256" key="1">
    <source>
        <dbReference type="ARBA" id="ARBA00004651"/>
    </source>
</evidence>
<feature type="transmembrane region" description="Helical" evidence="14">
    <location>
        <begin position="36"/>
        <end position="58"/>
    </location>
</feature>
<feature type="binding site" evidence="16">
    <location>
        <position position="179"/>
    </location>
    <ligand>
        <name>Zn(2+)</name>
        <dbReference type="ChEBI" id="CHEBI:29105"/>
        <note>catalytic</note>
    </ligand>
</feature>
<dbReference type="GO" id="GO:0008237">
    <property type="term" value="F:metallopeptidase activity"/>
    <property type="evidence" value="ECO:0007669"/>
    <property type="project" value="UniProtKB-UniRule"/>
</dbReference>
<proteinExistence type="inferred from homology"/>
<dbReference type="PIRSF" id="PIRSF006404">
    <property type="entry name" value="UCP006404_Pept_M50_CBS"/>
    <property type="match status" value="1"/>
</dbReference>
<sequence length="389" mass="42761">MTSSTQESALEPTESRPSQGAIKLFKVFGITISLEYSWIVIFLLVLWSLSSGYFPFYYPGYTTLGYWIIGFFATVLFFSSIVTHELAHSLTAIRSGIEIKEITLFIFGGIAKISRESSDPQTELKIAAAGPLCSLVIALIFWVLTKIVTGGPLFAVFNYLGWINVALAVFNLVPGFPLDGGRILRALVWWRTGSLTLATKWASDIGVGFAWALMILGGLQIFTGSLVGGFWLILIGMFLRGIAAGGYQEVLMQQALRGVSVQEVMVKDVVTVPVDLPLNQIAEQYFLKYGYGGFPVVENGRPVGIINLAQLGEINNEDFHLKTVRDIMVPLDADRITSESASLVDALRKMLQTGSGRLVVMDGDRMTGMITRNGLMRFMELRSILEKAS</sequence>
<comment type="subcellular location">
    <subcellularLocation>
        <location evidence="1">Cell membrane</location>
        <topology evidence="1">Multi-pass membrane protein</topology>
    </subcellularLocation>
</comment>
<keyword evidence="4 14" id="KW-0645">Protease</keyword>
<dbReference type="GO" id="GO:0046872">
    <property type="term" value="F:metal ion binding"/>
    <property type="evidence" value="ECO:0007669"/>
    <property type="project" value="UniProtKB-UniRule"/>
</dbReference>
<dbReference type="Proteomes" id="UP000006055">
    <property type="component" value="Chromosome"/>
</dbReference>
<dbReference type="InterPro" id="IPR000644">
    <property type="entry name" value="CBS_dom"/>
</dbReference>
<dbReference type="InterPro" id="IPR016483">
    <property type="entry name" value="UCP006404_Pept_M50_CBS"/>
</dbReference>
<feature type="binding site" evidence="16">
    <location>
        <position position="88"/>
    </location>
    <ligand>
        <name>Zn(2+)</name>
        <dbReference type="ChEBI" id="CHEBI:29105"/>
        <note>catalytic</note>
    </ligand>
</feature>
<evidence type="ECO:0000256" key="8">
    <source>
        <dbReference type="ARBA" id="ARBA00022801"/>
    </source>
</evidence>
<keyword evidence="5 14" id="KW-0812">Transmembrane</keyword>
<gene>
    <name evidence="19" type="ordered locus">Desti_1718</name>
</gene>
<keyword evidence="11 14" id="KW-0482">Metalloprotease</keyword>
<dbReference type="GO" id="GO:0006508">
    <property type="term" value="P:proteolysis"/>
    <property type="evidence" value="ECO:0007669"/>
    <property type="project" value="UniProtKB-KW"/>
</dbReference>
<evidence type="ECO:0000259" key="18">
    <source>
        <dbReference type="PROSITE" id="PS51371"/>
    </source>
</evidence>
<comment type="cofactor">
    <cofactor evidence="14 16">
        <name>Zn(2+)</name>
        <dbReference type="ChEBI" id="CHEBI:29105"/>
    </cofactor>
    <text evidence="14 16">Binds 1 zinc ion per subunit.</text>
</comment>
<comment type="similarity">
    <text evidence="2 14">Belongs to the peptidase M50B family.</text>
</comment>
<evidence type="ECO:0000256" key="3">
    <source>
        <dbReference type="ARBA" id="ARBA00022475"/>
    </source>
</evidence>
<evidence type="ECO:0000256" key="15">
    <source>
        <dbReference type="PIRSR" id="PIRSR006404-1"/>
    </source>
</evidence>
<evidence type="ECO:0000256" key="16">
    <source>
        <dbReference type="PIRSR" id="PIRSR006404-2"/>
    </source>
</evidence>
<evidence type="ECO:0000256" key="6">
    <source>
        <dbReference type="ARBA" id="ARBA00022723"/>
    </source>
</evidence>
<dbReference type="GO" id="GO:0005886">
    <property type="term" value="C:plasma membrane"/>
    <property type="evidence" value="ECO:0007669"/>
    <property type="project" value="UniProtKB-SubCell"/>
</dbReference>
<dbReference type="Gene3D" id="3.10.580.10">
    <property type="entry name" value="CBS-domain"/>
    <property type="match status" value="2"/>
</dbReference>
<name>I4C4D7_DESTA</name>
<dbReference type="HOGENOM" id="CLU_037123_1_2_7"/>
<feature type="transmembrane region" description="Helical" evidence="14">
    <location>
        <begin position="64"/>
        <end position="84"/>
    </location>
</feature>
<dbReference type="InterPro" id="IPR046342">
    <property type="entry name" value="CBS_dom_sf"/>
</dbReference>
<evidence type="ECO:0000256" key="5">
    <source>
        <dbReference type="ARBA" id="ARBA00022692"/>
    </source>
</evidence>
<dbReference type="AlphaFoldDB" id="I4C4D7"/>
<evidence type="ECO:0000256" key="11">
    <source>
        <dbReference type="ARBA" id="ARBA00023049"/>
    </source>
</evidence>
<dbReference type="CDD" id="cd06164">
    <property type="entry name" value="S2P-M50_SpoIVFB_CBS"/>
    <property type="match status" value="1"/>
</dbReference>
<evidence type="ECO:0000256" key="9">
    <source>
        <dbReference type="ARBA" id="ARBA00022833"/>
    </source>
</evidence>
<evidence type="ECO:0000256" key="17">
    <source>
        <dbReference type="PROSITE-ProRule" id="PRU00703"/>
    </source>
</evidence>
<feature type="transmembrane region" description="Helical" evidence="14">
    <location>
        <begin position="156"/>
        <end position="180"/>
    </location>
</feature>
<dbReference type="Pfam" id="PF00571">
    <property type="entry name" value="CBS"/>
    <property type="match status" value="2"/>
</dbReference>
<dbReference type="InterPro" id="IPR008915">
    <property type="entry name" value="Peptidase_M50"/>
</dbReference>
<feature type="active site" evidence="15">
    <location>
        <position position="85"/>
    </location>
</feature>
<evidence type="ECO:0000256" key="7">
    <source>
        <dbReference type="ARBA" id="ARBA00022737"/>
    </source>
</evidence>
<organism evidence="19 20">
    <name type="scientific">Desulfomonile tiedjei (strain ATCC 49306 / DSM 6799 / DCB-1)</name>
    <dbReference type="NCBI Taxonomy" id="706587"/>
    <lineage>
        <taxon>Bacteria</taxon>
        <taxon>Pseudomonadati</taxon>
        <taxon>Thermodesulfobacteriota</taxon>
        <taxon>Desulfomonilia</taxon>
        <taxon>Desulfomonilales</taxon>
        <taxon>Desulfomonilaceae</taxon>
        <taxon>Desulfomonile</taxon>
    </lineage>
</organism>
<dbReference type="RefSeq" id="WP_014809575.1">
    <property type="nucleotide sequence ID" value="NC_018025.1"/>
</dbReference>
<evidence type="ECO:0000256" key="2">
    <source>
        <dbReference type="ARBA" id="ARBA00007931"/>
    </source>
</evidence>
<keyword evidence="6 14" id="KW-0479">Metal-binding</keyword>
<dbReference type="eggNOG" id="COG0517">
    <property type="taxonomic scope" value="Bacteria"/>
</dbReference>
<keyword evidence="8 14" id="KW-0378">Hydrolase</keyword>
<dbReference type="KEGG" id="dti:Desti_1718"/>